<dbReference type="GO" id="GO:0004416">
    <property type="term" value="F:hydroxyacylglutathione hydrolase activity"/>
    <property type="evidence" value="ECO:0007669"/>
    <property type="project" value="UniProtKB-UniRule"/>
</dbReference>
<keyword evidence="5 7" id="KW-0378">Hydrolase</keyword>
<dbReference type="UniPathway" id="UPA00619">
    <property type="reaction ID" value="UER00676"/>
</dbReference>
<dbReference type="SUPFAM" id="SSF56281">
    <property type="entry name" value="Metallo-hydrolase/oxidoreductase"/>
    <property type="match status" value="1"/>
</dbReference>
<evidence type="ECO:0000256" key="2">
    <source>
        <dbReference type="ARBA" id="ARBA00004963"/>
    </source>
</evidence>
<comment type="similarity">
    <text evidence="3 7">Belongs to the metallo-beta-lactamase superfamily. Glyoxalase II family.</text>
</comment>
<feature type="domain" description="Metallo-beta-lactamase" evidence="8">
    <location>
        <begin position="14"/>
        <end position="173"/>
    </location>
</feature>
<feature type="binding site" evidence="7">
    <location>
        <position position="59"/>
    </location>
    <ligand>
        <name>Zn(2+)</name>
        <dbReference type="ChEBI" id="CHEBI:29105"/>
        <label>1</label>
    </ligand>
</feature>
<dbReference type="InterPro" id="IPR017782">
    <property type="entry name" value="Hydroxyacylglutathione_Hdrlase"/>
</dbReference>
<dbReference type="Proteomes" id="UP000332515">
    <property type="component" value="Unassembled WGS sequence"/>
</dbReference>
<evidence type="ECO:0000256" key="7">
    <source>
        <dbReference type="HAMAP-Rule" id="MF_01374"/>
    </source>
</evidence>
<evidence type="ECO:0000256" key="4">
    <source>
        <dbReference type="ARBA" id="ARBA00022723"/>
    </source>
</evidence>
<dbReference type="CDD" id="cd07723">
    <property type="entry name" value="hydroxyacylglutathione_hydrolase_MBL-fold"/>
    <property type="match status" value="1"/>
</dbReference>
<dbReference type="InterPro" id="IPR035680">
    <property type="entry name" value="Clx_II_MBL"/>
</dbReference>
<evidence type="ECO:0000313" key="10">
    <source>
        <dbReference type="Proteomes" id="UP000332515"/>
    </source>
</evidence>
<dbReference type="PANTHER" id="PTHR43705">
    <property type="entry name" value="HYDROXYACYLGLUTATHIONE HYDROLASE"/>
    <property type="match status" value="1"/>
</dbReference>
<keyword evidence="4 7" id="KW-0479">Metal-binding</keyword>
<dbReference type="PANTHER" id="PTHR43705:SF1">
    <property type="entry name" value="HYDROXYACYLGLUTATHIONE HYDROLASE GLOB"/>
    <property type="match status" value="1"/>
</dbReference>
<protein>
    <recommendedName>
        <fullName evidence="7">Hydroxyacylglutathione hydrolase</fullName>
        <ecNumber evidence="7">3.1.2.6</ecNumber>
    </recommendedName>
    <alternativeName>
        <fullName evidence="7">Glyoxalase II</fullName>
        <shortName evidence="7">Glx II</shortName>
    </alternativeName>
</protein>
<proteinExistence type="inferred from homology"/>
<dbReference type="InterPro" id="IPR036866">
    <property type="entry name" value="RibonucZ/Hydroxyglut_hydro"/>
</dbReference>
<evidence type="ECO:0000313" key="9">
    <source>
        <dbReference type="EMBL" id="MQT13450.1"/>
    </source>
</evidence>
<comment type="caution">
    <text evidence="9">The sequence shown here is derived from an EMBL/GenBank/DDBJ whole genome shotgun (WGS) entry which is preliminary data.</text>
</comment>
<dbReference type="InterPro" id="IPR032282">
    <property type="entry name" value="HAGH_C"/>
</dbReference>
<evidence type="ECO:0000256" key="1">
    <source>
        <dbReference type="ARBA" id="ARBA00001623"/>
    </source>
</evidence>
<comment type="catalytic activity">
    <reaction evidence="1 7">
        <text>an S-(2-hydroxyacyl)glutathione + H2O = a 2-hydroxy carboxylate + glutathione + H(+)</text>
        <dbReference type="Rhea" id="RHEA:21864"/>
        <dbReference type="ChEBI" id="CHEBI:15377"/>
        <dbReference type="ChEBI" id="CHEBI:15378"/>
        <dbReference type="ChEBI" id="CHEBI:57925"/>
        <dbReference type="ChEBI" id="CHEBI:58896"/>
        <dbReference type="ChEBI" id="CHEBI:71261"/>
        <dbReference type="EC" id="3.1.2.6"/>
    </reaction>
</comment>
<dbReference type="SMART" id="SM00849">
    <property type="entry name" value="Lactamase_B"/>
    <property type="match status" value="1"/>
</dbReference>
<dbReference type="InterPro" id="IPR001279">
    <property type="entry name" value="Metallo-B-lactamas"/>
</dbReference>
<feature type="binding site" evidence="7">
    <location>
        <position position="61"/>
    </location>
    <ligand>
        <name>Zn(2+)</name>
        <dbReference type="ChEBI" id="CHEBI:29105"/>
        <label>2</label>
    </ligand>
</feature>
<dbReference type="HAMAP" id="MF_01374">
    <property type="entry name" value="Glyoxalase_2"/>
    <property type="match status" value="1"/>
</dbReference>
<feature type="binding site" evidence="7">
    <location>
        <position position="134"/>
    </location>
    <ligand>
        <name>Zn(2+)</name>
        <dbReference type="ChEBI" id="CHEBI:29105"/>
        <label>1</label>
    </ligand>
</feature>
<comment type="pathway">
    <text evidence="2 7">Secondary metabolite metabolism; methylglyoxal degradation; (R)-lactate from methylglyoxal: step 2/2.</text>
</comment>
<dbReference type="NCBIfam" id="TIGR03413">
    <property type="entry name" value="GSH_gloB"/>
    <property type="match status" value="1"/>
</dbReference>
<organism evidence="9 10">
    <name type="scientific">Segnochrobactrum spirostomi</name>
    <dbReference type="NCBI Taxonomy" id="2608987"/>
    <lineage>
        <taxon>Bacteria</taxon>
        <taxon>Pseudomonadati</taxon>
        <taxon>Pseudomonadota</taxon>
        <taxon>Alphaproteobacteria</taxon>
        <taxon>Hyphomicrobiales</taxon>
        <taxon>Segnochrobactraceae</taxon>
        <taxon>Segnochrobactrum</taxon>
    </lineage>
</organism>
<sequence>MTAFTVRLVPCLTDNYAVLIHLPDSGATILVDAPEDGPIRAALGTEGWRLSHVLLTHHHGDHVQAVPLLRAETGAAVIGPAAEADKLPALDRAVADGDRFAIGGLDIAVIATPGHTLGEVSYFLPAAKLAFTGDTLFSLGCGRVFEGTPEMMWASLETLKRVLPDDTSVYCGHEYTASNARFALSVDGDNAALAARAREVEALRAAGRPTLPVTMAAEKAANPFLRADEPALARAMGLEGQPAAAVFAAVRRAKDTFK</sequence>
<dbReference type="RefSeq" id="WP_153482044.1">
    <property type="nucleotide sequence ID" value="NZ_VWNA01000001.1"/>
</dbReference>
<comment type="function">
    <text evidence="7">Thiolesterase that catalyzes the hydrolysis of S-D-lactoyl-glutathione to form glutathione and D-lactic acid.</text>
</comment>
<comment type="subunit">
    <text evidence="7">Monomer.</text>
</comment>
<dbReference type="Pfam" id="PF16123">
    <property type="entry name" value="HAGH_C"/>
    <property type="match status" value="1"/>
</dbReference>
<dbReference type="GO" id="GO:0046872">
    <property type="term" value="F:metal ion binding"/>
    <property type="evidence" value="ECO:0007669"/>
    <property type="project" value="UniProtKB-KW"/>
</dbReference>
<evidence type="ECO:0000256" key="6">
    <source>
        <dbReference type="ARBA" id="ARBA00022833"/>
    </source>
</evidence>
<reference evidence="9 10" key="1">
    <citation type="submission" date="2019-09" db="EMBL/GenBank/DDBJ databases">
        <title>Segnochrobactrum spirostomi gen. nov., sp. nov., isolated from the ciliate Spirostomum cf. yagiui and description of a novel family, Segnochrobactraceae fam. nov. within the order Rhizobiales of the class Alphaproteobacteria.</title>
        <authorList>
            <person name="Akter S."/>
            <person name="Shazib S.U.A."/>
            <person name="Shin M.K."/>
        </authorList>
    </citation>
    <scope>NUCLEOTIDE SEQUENCE [LARGE SCALE GENOMIC DNA]</scope>
    <source>
        <strain evidence="9 10">Sp-1</strain>
    </source>
</reference>
<dbReference type="AlphaFoldDB" id="A0A6A7Y2X1"/>
<feature type="binding site" evidence="7">
    <location>
        <position position="57"/>
    </location>
    <ligand>
        <name>Zn(2+)</name>
        <dbReference type="ChEBI" id="CHEBI:29105"/>
        <label>1</label>
    </ligand>
</feature>
<dbReference type="EMBL" id="VWNA01000001">
    <property type="protein sequence ID" value="MQT13450.1"/>
    <property type="molecule type" value="Genomic_DNA"/>
</dbReference>
<comment type="cofactor">
    <cofactor evidence="7">
        <name>Zn(2+)</name>
        <dbReference type="ChEBI" id="CHEBI:29105"/>
    </cofactor>
    <text evidence="7">Binds 2 Zn(2+) ions per subunit.</text>
</comment>
<feature type="binding site" evidence="7">
    <location>
        <position position="134"/>
    </location>
    <ligand>
        <name>Zn(2+)</name>
        <dbReference type="ChEBI" id="CHEBI:29105"/>
        <label>2</label>
    </ligand>
</feature>
<keyword evidence="6 7" id="KW-0862">Zinc</keyword>
<feature type="binding site" evidence="7">
    <location>
        <position position="173"/>
    </location>
    <ligand>
        <name>Zn(2+)</name>
        <dbReference type="ChEBI" id="CHEBI:29105"/>
        <label>2</label>
    </ligand>
</feature>
<evidence type="ECO:0000256" key="3">
    <source>
        <dbReference type="ARBA" id="ARBA00006759"/>
    </source>
</evidence>
<evidence type="ECO:0000259" key="8">
    <source>
        <dbReference type="SMART" id="SM00849"/>
    </source>
</evidence>
<dbReference type="InterPro" id="IPR050110">
    <property type="entry name" value="Glyoxalase_II_hydrolase"/>
</dbReference>
<accession>A0A6A7Y2X1</accession>
<dbReference type="Gene3D" id="3.60.15.10">
    <property type="entry name" value="Ribonuclease Z/Hydroxyacylglutathione hydrolase-like"/>
    <property type="match status" value="1"/>
</dbReference>
<feature type="binding site" evidence="7">
    <location>
        <position position="115"/>
    </location>
    <ligand>
        <name>Zn(2+)</name>
        <dbReference type="ChEBI" id="CHEBI:29105"/>
        <label>1</label>
    </ligand>
</feature>
<evidence type="ECO:0000256" key="5">
    <source>
        <dbReference type="ARBA" id="ARBA00022801"/>
    </source>
</evidence>
<dbReference type="GO" id="GO:0019243">
    <property type="term" value="P:methylglyoxal catabolic process to D-lactate via S-lactoyl-glutathione"/>
    <property type="evidence" value="ECO:0007669"/>
    <property type="project" value="UniProtKB-UniRule"/>
</dbReference>
<name>A0A6A7Y2X1_9HYPH</name>
<dbReference type="PIRSF" id="PIRSF005457">
    <property type="entry name" value="Glx"/>
    <property type="match status" value="1"/>
</dbReference>
<keyword evidence="10" id="KW-1185">Reference proteome</keyword>
<dbReference type="Pfam" id="PF00753">
    <property type="entry name" value="Lactamase_B"/>
    <property type="match status" value="1"/>
</dbReference>
<feature type="binding site" evidence="7">
    <location>
        <position position="62"/>
    </location>
    <ligand>
        <name>Zn(2+)</name>
        <dbReference type="ChEBI" id="CHEBI:29105"/>
        <label>2</label>
    </ligand>
</feature>
<gene>
    <name evidence="7 9" type="primary">gloB</name>
    <name evidence="9" type="ORF">F0357_12520</name>
</gene>
<dbReference type="EC" id="3.1.2.6" evidence="7"/>